<organism evidence="2 3">
    <name type="scientific">Nocardioides hankookensis</name>
    <dbReference type="NCBI Taxonomy" id="443157"/>
    <lineage>
        <taxon>Bacteria</taxon>
        <taxon>Bacillati</taxon>
        <taxon>Actinomycetota</taxon>
        <taxon>Actinomycetes</taxon>
        <taxon>Propionibacteriales</taxon>
        <taxon>Nocardioidaceae</taxon>
        <taxon>Nocardioides</taxon>
    </lineage>
</organism>
<keyword evidence="1" id="KW-0732">Signal</keyword>
<dbReference type="EMBL" id="JBHSRJ010000001">
    <property type="protein sequence ID" value="MFC6041766.1"/>
    <property type="molecule type" value="Genomic_DNA"/>
</dbReference>
<dbReference type="RefSeq" id="WP_379149693.1">
    <property type="nucleotide sequence ID" value="NZ_JBHSRJ010000001.1"/>
</dbReference>
<evidence type="ECO:0000313" key="3">
    <source>
        <dbReference type="Proteomes" id="UP001596135"/>
    </source>
</evidence>
<dbReference type="Pfam" id="PF07676">
    <property type="entry name" value="PD40"/>
    <property type="match status" value="3"/>
</dbReference>
<evidence type="ECO:0000313" key="2">
    <source>
        <dbReference type="EMBL" id="MFC6041766.1"/>
    </source>
</evidence>
<accession>A0ABW1LEP8</accession>
<feature type="signal peptide" evidence="1">
    <location>
        <begin position="1"/>
        <end position="22"/>
    </location>
</feature>
<dbReference type="Gene3D" id="2.120.10.30">
    <property type="entry name" value="TolB, C-terminal domain"/>
    <property type="match status" value="1"/>
</dbReference>
<dbReference type="Proteomes" id="UP001596135">
    <property type="component" value="Unassembled WGS sequence"/>
</dbReference>
<dbReference type="InterPro" id="IPR011659">
    <property type="entry name" value="WD40"/>
</dbReference>
<feature type="chain" id="PRO_5046321561" description="WD40-like Beta Propeller Repeat" evidence="1">
    <location>
        <begin position="23"/>
        <end position="440"/>
    </location>
</feature>
<gene>
    <name evidence="2" type="ORF">ACFPYL_01685</name>
</gene>
<reference evidence="3" key="1">
    <citation type="journal article" date="2019" name="Int. J. Syst. Evol. Microbiol.">
        <title>The Global Catalogue of Microorganisms (GCM) 10K type strain sequencing project: providing services to taxonomists for standard genome sequencing and annotation.</title>
        <authorList>
            <consortium name="The Broad Institute Genomics Platform"/>
            <consortium name="The Broad Institute Genome Sequencing Center for Infectious Disease"/>
            <person name="Wu L."/>
            <person name="Ma J."/>
        </authorList>
    </citation>
    <scope>NUCLEOTIDE SEQUENCE [LARGE SCALE GENOMIC DNA]</scope>
    <source>
        <strain evidence="3">CCUG 54522</strain>
    </source>
</reference>
<comment type="caution">
    <text evidence="2">The sequence shown here is derived from an EMBL/GenBank/DDBJ whole genome shotgun (WGS) entry which is preliminary data.</text>
</comment>
<sequence length="440" mass="47117">MRTVARLVLLVALVAFGLPAVASSSASAQAASAPAVSGRVLTRGGQLTSFAGHAQLLRSTLWCQGTFSPDGAMIASVVESVSYGCARGRIRIQRAHGATASVSVPAGNIRGITWSPDGKQLAVVVTHDNTAALYAVRVDGSGTQLLYSGYWTDAGSPEAEPAWSPDGSRIAYVGWSPVGHGQIYTVPAAGGTPAPFNTPYVDAGCDYESVPCRKLTFRAPRWSPDGTRLLVNASDTTWDTPTHPESWSSSAAILTEGATEPTAVRSIATSDEQPWAQYSADYLPVFWSADGSSVLVPNLVLRSPWSVDRSYTRTEIVSGRVTGVVRGEVYDWQPCPTGTCVSWPRAAKPRVAFTAFWKRTAFKHLRIAAKVAPRQQGFLRVEIQVAARGRWIPYLSKDIDISSGRVTRTAMASRDDPPGGACRAVATYRQVFRKVVRVGC</sequence>
<evidence type="ECO:0008006" key="4">
    <source>
        <dbReference type="Google" id="ProtNLM"/>
    </source>
</evidence>
<proteinExistence type="predicted"/>
<keyword evidence="3" id="KW-1185">Reference proteome</keyword>
<dbReference type="InterPro" id="IPR011042">
    <property type="entry name" value="6-blade_b-propeller_TolB-like"/>
</dbReference>
<evidence type="ECO:0000256" key="1">
    <source>
        <dbReference type="SAM" id="SignalP"/>
    </source>
</evidence>
<dbReference type="SUPFAM" id="SSF82171">
    <property type="entry name" value="DPP6 N-terminal domain-like"/>
    <property type="match status" value="1"/>
</dbReference>
<protein>
    <recommendedName>
        <fullName evidence="4">WD40-like Beta Propeller Repeat</fullName>
    </recommendedName>
</protein>
<name>A0ABW1LEP8_9ACTN</name>